<keyword evidence="1" id="KW-0802">TPR repeat</keyword>
<reference evidence="4" key="2">
    <citation type="submission" date="2015-01" db="EMBL/GenBank/DDBJ databases">
        <title>Evolutionary Origins and Diversification of the Mycorrhizal Mutualists.</title>
        <authorList>
            <consortium name="DOE Joint Genome Institute"/>
            <consortium name="Mycorrhizal Genomics Consortium"/>
            <person name="Kohler A."/>
            <person name="Kuo A."/>
            <person name="Nagy L.G."/>
            <person name="Floudas D."/>
            <person name="Copeland A."/>
            <person name="Barry K.W."/>
            <person name="Cichocki N."/>
            <person name="Veneault-Fourrey C."/>
            <person name="LaButti K."/>
            <person name="Lindquist E.A."/>
            <person name="Lipzen A."/>
            <person name="Lundell T."/>
            <person name="Morin E."/>
            <person name="Murat C."/>
            <person name="Riley R."/>
            <person name="Ohm R."/>
            <person name="Sun H."/>
            <person name="Tunlid A."/>
            <person name="Henrissat B."/>
            <person name="Grigoriev I.V."/>
            <person name="Hibbett D.S."/>
            <person name="Martin F."/>
        </authorList>
    </citation>
    <scope>NUCLEOTIDE SEQUENCE [LARGE SCALE GENOMIC DNA]</scope>
    <source>
        <strain evidence="4">Foug A</strain>
    </source>
</reference>
<proteinExistence type="predicted"/>
<dbReference type="OrthoDB" id="433738at2759"/>
<evidence type="ECO:0000256" key="1">
    <source>
        <dbReference type="PROSITE-ProRule" id="PRU00339"/>
    </source>
</evidence>
<evidence type="ECO:0000313" key="3">
    <source>
        <dbReference type="EMBL" id="KIM67550.1"/>
    </source>
</evidence>
<dbReference type="SUPFAM" id="SSF48452">
    <property type="entry name" value="TPR-like"/>
    <property type="match status" value="1"/>
</dbReference>
<dbReference type="Gene3D" id="1.25.40.10">
    <property type="entry name" value="Tetratricopeptide repeat domain"/>
    <property type="match status" value="1"/>
</dbReference>
<reference evidence="3 4" key="1">
    <citation type="submission" date="2014-04" db="EMBL/GenBank/DDBJ databases">
        <authorList>
            <consortium name="DOE Joint Genome Institute"/>
            <person name="Kuo A."/>
            <person name="Kohler A."/>
            <person name="Nagy L.G."/>
            <person name="Floudas D."/>
            <person name="Copeland A."/>
            <person name="Barry K.W."/>
            <person name="Cichocki N."/>
            <person name="Veneault-Fourrey C."/>
            <person name="LaButti K."/>
            <person name="Lindquist E.A."/>
            <person name="Lipzen A."/>
            <person name="Lundell T."/>
            <person name="Morin E."/>
            <person name="Murat C."/>
            <person name="Sun H."/>
            <person name="Tunlid A."/>
            <person name="Henrissat B."/>
            <person name="Grigoriev I.V."/>
            <person name="Hibbett D.S."/>
            <person name="Martin F."/>
            <person name="Nordberg H.P."/>
            <person name="Cantor M.N."/>
            <person name="Hua S.X."/>
        </authorList>
    </citation>
    <scope>NUCLEOTIDE SEQUENCE [LARGE SCALE GENOMIC DNA]</scope>
    <source>
        <strain evidence="3 4">Foug A</strain>
    </source>
</reference>
<feature type="region of interest" description="Disordered" evidence="2">
    <location>
        <begin position="1"/>
        <end position="22"/>
    </location>
</feature>
<keyword evidence="4" id="KW-1185">Reference proteome</keyword>
<dbReference type="InterPro" id="IPR019734">
    <property type="entry name" value="TPR_rpt"/>
</dbReference>
<dbReference type="PANTHER" id="PTHR46512">
    <property type="entry name" value="PEPTIDYLPROLYL ISOMERASE"/>
    <property type="match status" value="1"/>
</dbReference>
<evidence type="ECO:0000313" key="4">
    <source>
        <dbReference type="Proteomes" id="UP000053989"/>
    </source>
</evidence>
<dbReference type="PROSITE" id="PS50005">
    <property type="entry name" value="TPR"/>
    <property type="match status" value="1"/>
</dbReference>
<dbReference type="STRING" id="1036808.A0A0C3E410"/>
<dbReference type="AlphaFoldDB" id="A0A0C3E410"/>
<dbReference type="GO" id="GO:0005740">
    <property type="term" value="C:mitochondrial envelope"/>
    <property type="evidence" value="ECO:0007669"/>
    <property type="project" value="TreeGrafter"/>
</dbReference>
<gene>
    <name evidence="3" type="ORF">SCLCIDRAFT_1210202</name>
</gene>
<name>A0A0C3E410_9AGAM</name>
<feature type="repeat" description="TPR" evidence="1">
    <location>
        <begin position="97"/>
        <end position="130"/>
    </location>
</feature>
<dbReference type="GO" id="GO:0005829">
    <property type="term" value="C:cytosol"/>
    <property type="evidence" value="ECO:0007669"/>
    <property type="project" value="TreeGrafter"/>
</dbReference>
<dbReference type="HOGENOM" id="CLU_089717_0_0_1"/>
<dbReference type="PANTHER" id="PTHR46512:SF1">
    <property type="entry name" value="PEPTIDYLPROLYL ISOMERASE"/>
    <property type="match status" value="1"/>
</dbReference>
<dbReference type="GO" id="GO:0044183">
    <property type="term" value="F:protein folding chaperone"/>
    <property type="evidence" value="ECO:0007669"/>
    <property type="project" value="TreeGrafter"/>
</dbReference>
<dbReference type="SMART" id="SM00028">
    <property type="entry name" value="TPR"/>
    <property type="match status" value="3"/>
</dbReference>
<protein>
    <submittedName>
        <fullName evidence="3">Uncharacterized protein</fullName>
    </submittedName>
</protein>
<organism evidence="3 4">
    <name type="scientific">Scleroderma citrinum Foug A</name>
    <dbReference type="NCBI Taxonomy" id="1036808"/>
    <lineage>
        <taxon>Eukaryota</taxon>
        <taxon>Fungi</taxon>
        <taxon>Dikarya</taxon>
        <taxon>Basidiomycota</taxon>
        <taxon>Agaricomycotina</taxon>
        <taxon>Agaricomycetes</taxon>
        <taxon>Agaricomycetidae</taxon>
        <taxon>Boletales</taxon>
        <taxon>Sclerodermatineae</taxon>
        <taxon>Sclerodermataceae</taxon>
        <taxon>Scleroderma</taxon>
    </lineage>
</organism>
<dbReference type="GO" id="GO:0016020">
    <property type="term" value="C:membrane"/>
    <property type="evidence" value="ECO:0007669"/>
    <property type="project" value="TreeGrafter"/>
</dbReference>
<dbReference type="InterPro" id="IPR011990">
    <property type="entry name" value="TPR-like_helical_dom_sf"/>
</dbReference>
<evidence type="ECO:0000256" key="2">
    <source>
        <dbReference type="SAM" id="MobiDB-lite"/>
    </source>
</evidence>
<dbReference type="InParanoid" id="A0A0C3E410"/>
<dbReference type="GO" id="GO:0012505">
    <property type="term" value="C:endomembrane system"/>
    <property type="evidence" value="ECO:0007669"/>
    <property type="project" value="TreeGrafter"/>
</dbReference>
<dbReference type="Pfam" id="PF14559">
    <property type="entry name" value="TPR_19"/>
    <property type="match status" value="1"/>
</dbReference>
<accession>A0A0C3E410</accession>
<dbReference type="GO" id="GO:0043066">
    <property type="term" value="P:negative regulation of apoptotic process"/>
    <property type="evidence" value="ECO:0007669"/>
    <property type="project" value="TreeGrafter"/>
</dbReference>
<dbReference type="EMBL" id="KN822012">
    <property type="protein sequence ID" value="KIM67550.1"/>
    <property type="molecule type" value="Genomic_DNA"/>
</dbReference>
<sequence length="201" mass="21878">MQEGEQIPPSTSSMTSSSVHPASLSAIESKIEIGRSKKDSGDVAFKEGDVKSALRAYHEALMYFVGIDRTALSALGIANNDSDVSEKERNEVDVMVEKIHANTAACHIKQGNWKRALETAEKALAKNPANSKALFRKAKAQGELGFIEKAEETLLEAKKISSPAEVPLVEAELARLRALDRERQKAADQRMRGFLSRGNAA</sequence>
<dbReference type="InterPro" id="IPR050754">
    <property type="entry name" value="FKBP4/5/8-like"/>
</dbReference>
<dbReference type="Proteomes" id="UP000053989">
    <property type="component" value="Unassembled WGS sequence"/>
</dbReference>